<evidence type="ECO:0000256" key="8">
    <source>
        <dbReference type="ARBA" id="ARBA00022989"/>
    </source>
</evidence>
<reference evidence="14 15" key="1">
    <citation type="submission" date="2020-05" db="EMBL/GenBank/DDBJ databases">
        <title>Genome sequence of Isoptericola sp. JC619 isolated from Chilika lagoon, India.</title>
        <authorList>
            <person name="Kumar D."/>
            <person name="Appam K."/>
            <person name="Gandham S."/>
            <person name="Uppada J."/>
            <person name="Sasikala C."/>
            <person name="Venkata Ramana C."/>
        </authorList>
    </citation>
    <scope>NUCLEOTIDE SEQUENCE [LARGE SCALE GENOMIC DNA]</scope>
    <source>
        <strain evidence="14 15">JC619</strain>
    </source>
</reference>
<feature type="transmembrane region" description="Helical" evidence="12">
    <location>
        <begin position="752"/>
        <end position="773"/>
    </location>
</feature>
<protein>
    <submittedName>
        <fullName evidence="14">Cation-transporting P-type ATPase</fullName>
    </submittedName>
</protein>
<dbReference type="InterPro" id="IPR023214">
    <property type="entry name" value="HAD_sf"/>
</dbReference>
<dbReference type="InterPro" id="IPR008250">
    <property type="entry name" value="ATPase_P-typ_transduc_dom_A_sf"/>
</dbReference>
<comment type="catalytic activity">
    <reaction evidence="10">
        <text>ATP + H2O = ADP + phosphate + H(+)</text>
        <dbReference type="Rhea" id="RHEA:13065"/>
        <dbReference type="ChEBI" id="CHEBI:15377"/>
        <dbReference type="ChEBI" id="CHEBI:15378"/>
        <dbReference type="ChEBI" id="CHEBI:30616"/>
        <dbReference type="ChEBI" id="CHEBI:43474"/>
        <dbReference type="ChEBI" id="CHEBI:456216"/>
    </reaction>
</comment>
<evidence type="ECO:0000256" key="6">
    <source>
        <dbReference type="ARBA" id="ARBA00022840"/>
    </source>
</evidence>
<dbReference type="Pfam" id="PF00122">
    <property type="entry name" value="E1-E2_ATPase"/>
    <property type="match status" value="1"/>
</dbReference>
<dbReference type="InterPro" id="IPR050510">
    <property type="entry name" value="Cation_transp_ATPase_P-type"/>
</dbReference>
<dbReference type="Gene3D" id="1.20.1110.10">
    <property type="entry name" value="Calcium-transporting ATPase, transmembrane domain"/>
    <property type="match status" value="1"/>
</dbReference>
<dbReference type="GO" id="GO:0005886">
    <property type="term" value="C:plasma membrane"/>
    <property type="evidence" value="ECO:0007669"/>
    <property type="project" value="UniProtKB-SubCell"/>
</dbReference>
<feature type="domain" description="Cation-transporting P-type ATPase N-terminal" evidence="13">
    <location>
        <begin position="3"/>
        <end position="62"/>
    </location>
</feature>
<feature type="transmembrane region" description="Helical" evidence="12">
    <location>
        <begin position="794"/>
        <end position="814"/>
    </location>
</feature>
<evidence type="ECO:0000256" key="7">
    <source>
        <dbReference type="ARBA" id="ARBA00022967"/>
    </source>
</evidence>
<dbReference type="InterPro" id="IPR023298">
    <property type="entry name" value="ATPase_P-typ_TM_dom_sf"/>
</dbReference>
<evidence type="ECO:0000313" key="14">
    <source>
        <dbReference type="EMBL" id="NNU28484.1"/>
    </source>
</evidence>
<feature type="transmembrane region" description="Helical" evidence="12">
    <location>
        <begin position="214"/>
        <end position="237"/>
    </location>
</feature>
<evidence type="ECO:0000256" key="12">
    <source>
        <dbReference type="SAM" id="Phobius"/>
    </source>
</evidence>
<comment type="similarity">
    <text evidence="2">Belongs to the cation transport ATPase (P-type) (TC 3.A.3) family. Type IIA subfamily.</text>
</comment>
<keyword evidence="15" id="KW-1185">Reference proteome</keyword>
<dbReference type="SMART" id="SM00831">
    <property type="entry name" value="Cation_ATPase_N"/>
    <property type="match status" value="1"/>
</dbReference>
<comment type="subcellular location">
    <subcellularLocation>
        <location evidence="1">Cell membrane</location>
        <topology evidence="1">Multi-pass membrane protein</topology>
    </subcellularLocation>
</comment>
<dbReference type="PRINTS" id="PR00120">
    <property type="entry name" value="HATPASE"/>
</dbReference>
<keyword evidence="8 12" id="KW-1133">Transmembrane helix</keyword>
<comment type="caution">
    <text evidence="14">The sequence shown here is derived from an EMBL/GenBank/DDBJ whole genome shotgun (WGS) entry which is preliminary data.</text>
</comment>
<accession>A0A849K162</accession>
<dbReference type="GO" id="GO:0005524">
    <property type="term" value="F:ATP binding"/>
    <property type="evidence" value="ECO:0007669"/>
    <property type="project" value="UniProtKB-KW"/>
</dbReference>
<keyword evidence="4 12" id="KW-0812">Transmembrane</keyword>
<dbReference type="SUPFAM" id="SSF81660">
    <property type="entry name" value="Metal cation-transporting ATPase, ATP-binding domain N"/>
    <property type="match status" value="1"/>
</dbReference>
<keyword evidence="5" id="KW-0547">Nucleotide-binding</keyword>
<dbReference type="SFLD" id="SFLDF00027">
    <property type="entry name" value="p-type_atpase"/>
    <property type="match status" value="1"/>
</dbReference>
<evidence type="ECO:0000256" key="4">
    <source>
        <dbReference type="ARBA" id="ARBA00022692"/>
    </source>
</evidence>
<dbReference type="InterPro" id="IPR023299">
    <property type="entry name" value="ATPase_P-typ_cyto_dom_N"/>
</dbReference>
<feature type="transmembrane region" description="Helical" evidence="12">
    <location>
        <begin position="37"/>
        <end position="59"/>
    </location>
</feature>
<feature type="transmembrane region" description="Helical" evidence="12">
    <location>
        <begin position="243"/>
        <end position="268"/>
    </location>
</feature>
<feature type="transmembrane region" description="Helical" evidence="12">
    <location>
        <begin position="719"/>
        <end position="746"/>
    </location>
</feature>
<dbReference type="InterPro" id="IPR059000">
    <property type="entry name" value="ATPase_P-type_domA"/>
</dbReference>
<keyword evidence="7" id="KW-1278">Translocase</keyword>
<keyword evidence="6" id="KW-0067">ATP-binding</keyword>
<dbReference type="SFLD" id="SFLDS00003">
    <property type="entry name" value="Haloacid_Dehalogenase"/>
    <property type="match status" value="1"/>
</dbReference>
<dbReference type="InterPro" id="IPR036412">
    <property type="entry name" value="HAD-like_sf"/>
</dbReference>
<feature type="transmembrane region" description="Helical" evidence="12">
    <location>
        <begin position="65"/>
        <end position="82"/>
    </location>
</feature>
<dbReference type="SUPFAM" id="SSF81653">
    <property type="entry name" value="Calcium ATPase, transduction domain A"/>
    <property type="match status" value="1"/>
</dbReference>
<dbReference type="SFLD" id="SFLDG00002">
    <property type="entry name" value="C1.7:_P-type_atpase_like"/>
    <property type="match status" value="1"/>
</dbReference>
<dbReference type="PRINTS" id="PR00119">
    <property type="entry name" value="CATATPASE"/>
</dbReference>
<evidence type="ECO:0000256" key="3">
    <source>
        <dbReference type="ARBA" id="ARBA00022475"/>
    </source>
</evidence>
<dbReference type="AlphaFoldDB" id="A0A849K162"/>
<dbReference type="PANTHER" id="PTHR43294">
    <property type="entry name" value="SODIUM/POTASSIUM-TRANSPORTING ATPASE SUBUNIT ALPHA"/>
    <property type="match status" value="1"/>
</dbReference>
<evidence type="ECO:0000259" key="13">
    <source>
        <dbReference type="SMART" id="SM00831"/>
    </source>
</evidence>
<dbReference type="SUPFAM" id="SSF81665">
    <property type="entry name" value="Calcium ATPase, transmembrane domain M"/>
    <property type="match status" value="1"/>
</dbReference>
<dbReference type="Gene3D" id="3.40.50.1000">
    <property type="entry name" value="HAD superfamily/HAD-like"/>
    <property type="match status" value="1"/>
</dbReference>
<feature type="region of interest" description="Disordered" evidence="11">
    <location>
        <begin position="850"/>
        <end position="886"/>
    </location>
</feature>
<dbReference type="Gene3D" id="2.70.150.10">
    <property type="entry name" value="Calcium-transporting ATPase, cytoplasmic transduction domain A"/>
    <property type="match status" value="1"/>
</dbReference>
<evidence type="ECO:0000256" key="9">
    <source>
        <dbReference type="ARBA" id="ARBA00023136"/>
    </source>
</evidence>
<sequence>MPSLGGTGLSSAEAAHRLLLTGANVVPRPRPISPVRLLAVQFTHFFAMLLWGAAALALVAGMPELAVAAVVVVAINGVFAFVQEYRADRAGHALLELVPARATVVRDGRRRSVPAEDVVVGDLLVLEAGDGVSADGRVVVTAGLAVDESLLTGESTAAHRDVGDVVRTGTFVMEGEAEVEVEATGLGTQFADVVRLARRARRPPSPLAVRLRRVVHVVAGVALAAGGTFFAVSWALGMPLSDGFLFAVGVTVALVPEGLLPTVTLSLARGAQRMAQRDALVRHLESVETMGSTTVVCTDKTGTLTRNEMSVVEVWTPQGSASVVGHGYAPTARVTVSDDAAASAVREVALAAARCSTGRAVRSAERWTTHGDPMEVALHVLSLRTGVALEREEVDRPLRRRLPFDARRRRMSVVAGDRVYVKGATDSVLPLTDDDGAAADAVARLTERGLRVLAVASRAVRPGDEDGAVSAVETDLHLLGLVGLDDPVRDDAPAAVAACRAAGVMLVMVTGDHRGTAAHVAREVGLSRDGAPLVEGADLPADDRRLAELVDHDGAVFARVTPEDKVRIARALRARGHVVAMTGDGVNDGPALREADVGIAMGRSGSDVAREAADLILLDDNFATIVDAVELGRSTFSNIRKFLTYHLTDNVAELTPFLVWAVSAGQVPLALTVLQVLALDIGADLLPALALGAEPPDRTVMRRGPLTGELVDRRLLGRVFGVLGPAEAVVEMAAFLAVLGAAGWALGVEPSAPVLATASGAAFTAVVLGQLANAFACRSERSWVGALPVLGNRLLLVAVAVDVVLLGLFLSPLLAGVLGGSPPSEVGWAVAVLAPVAVLVADTAEKAWARRGRGRTEVPGGLSPARAPASPRRVRHAGRPAPRPQR</sequence>
<dbReference type="Proteomes" id="UP000557204">
    <property type="component" value="Unassembled WGS sequence"/>
</dbReference>
<dbReference type="GO" id="GO:0016887">
    <property type="term" value="F:ATP hydrolysis activity"/>
    <property type="evidence" value="ECO:0007669"/>
    <property type="project" value="InterPro"/>
</dbReference>
<dbReference type="InterPro" id="IPR044492">
    <property type="entry name" value="P_typ_ATPase_HD_dom"/>
</dbReference>
<dbReference type="Pfam" id="PF13246">
    <property type="entry name" value="Cation_ATPase"/>
    <property type="match status" value="1"/>
</dbReference>
<dbReference type="InterPro" id="IPR018303">
    <property type="entry name" value="ATPase_P-typ_P_site"/>
</dbReference>
<proteinExistence type="inferred from homology"/>
<evidence type="ECO:0000256" key="2">
    <source>
        <dbReference type="ARBA" id="ARBA00005675"/>
    </source>
</evidence>
<dbReference type="RefSeq" id="WP_171248020.1">
    <property type="nucleotide sequence ID" value="NZ_JABFAJ010000024.1"/>
</dbReference>
<evidence type="ECO:0000256" key="1">
    <source>
        <dbReference type="ARBA" id="ARBA00004651"/>
    </source>
</evidence>
<dbReference type="Gene3D" id="3.40.1110.10">
    <property type="entry name" value="Calcium-transporting ATPase, cytoplasmic domain N"/>
    <property type="match status" value="1"/>
</dbReference>
<dbReference type="Pfam" id="PF00690">
    <property type="entry name" value="Cation_ATPase_N"/>
    <property type="match status" value="1"/>
</dbReference>
<keyword evidence="3" id="KW-1003">Cell membrane</keyword>
<name>A0A849K162_9MICO</name>
<dbReference type="InterPro" id="IPR004014">
    <property type="entry name" value="ATPase_P-typ_cation-transptr_N"/>
</dbReference>
<gene>
    <name evidence="14" type="ORF">HLI28_13160</name>
</gene>
<dbReference type="Pfam" id="PF00702">
    <property type="entry name" value="Hydrolase"/>
    <property type="match status" value="1"/>
</dbReference>
<evidence type="ECO:0000256" key="11">
    <source>
        <dbReference type="SAM" id="MobiDB-lite"/>
    </source>
</evidence>
<dbReference type="NCBIfam" id="TIGR01494">
    <property type="entry name" value="ATPase_P-type"/>
    <property type="match status" value="2"/>
</dbReference>
<dbReference type="PANTHER" id="PTHR43294:SF21">
    <property type="entry name" value="CATION TRANSPORTING ATPASE"/>
    <property type="match status" value="1"/>
</dbReference>
<evidence type="ECO:0000313" key="15">
    <source>
        <dbReference type="Proteomes" id="UP000557204"/>
    </source>
</evidence>
<keyword evidence="9 12" id="KW-0472">Membrane</keyword>
<dbReference type="PROSITE" id="PS00154">
    <property type="entry name" value="ATPASE_E1_E2"/>
    <property type="match status" value="1"/>
</dbReference>
<dbReference type="SUPFAM" id="SSF56784">
    <property type="entry name" value="HAD-like"/>
    <property type="match status" value="1"/>
</dbReference>
<dbReference type="InterPro" id="IPR001757">
    <property type="entry name" value="P_typ_ATPase"/>
</dbReference>
<evidence type="ECO:0000256" key="5">
    <source>
        <dbReference type="ARBA" id="ARBA00022741"/>
    </source>
</evidence>
<dbReference type="InterPro" id="IPR006068">
    <property type="entry name" value="ATPase_P-typ_cation-transptr_C"/>
</dbReference>
<evidence type="ECO:0000256" key="10">
    <source>
        <dbReference type="ARBA" id="ARBA00049360"/>
    </source>
</evidence>
<organism evidence="14 15">
    <name type="scientific">Isoptericola sediminis</name>
    <dbReference type="NCBI Taxonomy" id="2733572"/>
    <lineage>
        <taxon>Bacteria</taxon>
        <taxon>Bacillati</taxon>
        <taxon>Actinomycetota</taxon>
        <taxon>Actinomycetes</taxon>
        <taxon>Micrococcales</taxon>
        <taxon>Promicromonosporaceae</taxon>
        <taxon>Isoptericola</taxon>
    </lineage>
</organism>
<feature type="transmembrane region" description="Helical" evidence="12">
    <location>
        <begin position="826"/>
        <end position="844"/>
    </location>
</feature>
<dbReference type="Pfam" id="PF00689">
    <property type="entry name" value="Cation_ATPase_C"/>
    <property type="match status" value="1"/>
</dbReference>
<dbReference type="EMBL" id="JABFAJ010000024">
    <property type="protein sequence ID" value="NNU28484.1"/>
    <property type="molecule type" value="Genomic_DNA"/>
</dbReference>